<dbReference type="GO" id="GO:0007166">
    <property type="term" value="P:cell surface receptor signaling pathway"/>
    <property type="evidence" value="ECO:0007669"/>
    <property type="project" value="InterPro"/>
</dbReference>
<name>A0A8T0IIA6_CERPU</name>
<evidence type="ECO:0000256" key="1">
    <source>
        <dbReference type="SAM" id="MobiDB-lite"/>
    </source>
</evidence>
<comment type="caution">
    <text evidence="2">The sequence shown here is derived from an EMBL/GenBank/DDBJ whole genome shotgun (WGS) entry which is preliminary data.</text>
</comment>
<evidence type="ECO:0000313" key="2">
    <source>
        <dbReference type="EMBL" id="KAG0582193.1"/>
    </source>
</evidence>
<proteinExistence type="predicted"/>
<sequence length="161" mass="18222">MEVVDVVQKCINLMEAIYYAQQDARAYRMHCHDITRIVCKLWPTIVEAHQRNPNLSAAGGAEEIFETLKTELESALMVVNKCCALTQFDKLLDQGQTKRTLTMIRENLFMCAREAYTYTMRVCPPRARRRSASSSSGRHPEIPSSVAAEPSIGLIRFADPQ</sequence>
<protein>
    <submittedName>
        <fullName evidence="2">Uncharacterized protein</fullName>
    </submittedName>
</protein>
<dbReference type="EMBL" id="CM026423">
    <property type="protein sequence ID" value="KAG0582193.1"/>
    <property type="molecule type" value="Genomic_DNA"/>
</dbReference>
<dbReference type="AlphaFoldDB" id="A0A8T0IIA6"/>
<dbReference type="Proteomes" id="UP000822688">
    <property type="component" value="Chromosome 3"/>
</dbReference>
<organism evidence="2 3">
    <name type="scientific">Ceratodon purpureus</name>
    <name type="common">Fire moss</name>
    <name type="synonym">Dicranum purpureum</name>
    <dbReference type="NCBI Taxonomy" id="3225"/>
    <lineage>
        <taxon>Eukaryota</taxon>
        <taxon>Viridiplantae</taxon>
        <taxon>Streptophyta</taxon>
        <taxon>Embryophyta</taxon>
        <taxon>Bryophyta</taxon>
        <taxon>Bryophytina</taxon>
        <taxon>Bryopsida</taxon>
        <taxon>Dicranidae</taxon>
        <taxon>Pseudoditrichales</taxon>
        <taxon>Ditrichaceae</taxon>
        <taxon>Ceratodon</taxon>
    </lineage>
</organism>
<evidence type="ECO:0000313" key="3">
    <source>
        <dbReference type="Proteomes" id="UP000822688"/>
    </source>
</evidence>
<keyword evidence="3" id="KW-1185">Reference proteome</keyword>
<dbReference type="Gene3D" id="1.20.930.20">
    <property type="entry name" value="Adaptor protein Cbl, N-terminal domain"/>
    <property type="match status" value="1"/>
</dbReference>
<dbReference type="InterPro" id="IPR036537">
    <property type="entry name" value="Adaptor_Cbl_N_dom_sf"/>
</dbReference>
<feature type="region of interest" description="Disordered" evidence="1">
    <location>
        <begin position="127"/>
        <end position="147"/>
    </location>
</feature>
<dbReference type="OrthoDB" id="10564056at2759"/>
<accession>A0A8T0IIA6</accession>
<reference evidence="2" key="1">
    <citation type="submission" date="2020-06" db="EMBL/GenBank/DDBJ databases">
        <title>WGS assembly of Ceratodon purpureus strain R40.</title>
        <authorList>
            <person name="Carey S.B."/>
            <person name="Jenkins J."/>
            <person name="Shu S."/>
            <person name="Lovell J.T."/>
            <person name="Sreedasyam A."/>
            <person name="Maumus F."/>
            <person name="Tiley G.P."/>
            <person name="Fernandez-Pozo N."/>
            <person name="Barry K."/>
            <person name="Chen C."/>
            <person name="Wang M."/>
            <person name="Lipzen A."/>
            <person name="Daum C."/>
            <person name="Saski C.A."/>
            <person name="Payton A.C."/>
            <person name="Mcbreen J.C."/>
            <person name="Conrad R.E."/>
            <person name="Kollar L.M."/>
            <person name="Olsson S."/>
            <person name="Huttunen S."/>
            <person name="Landis J.B."/>
            <person name="Wickett N.J."/>
            <person name="Johnson M.G."/>
            <person name="Rensing S.A."/>
            <person name="Grimwood J."/>
            <person name="Schmutz J."/>
            <person name="Mcdaniel S.F."/>
        </authorList>
    </citation>
    <scope>NUCLEOTIDE SEQUENCE</scope>
    <source>
        <strain evidence="2">R40</strain>
    </source>
</reference>
<gene>
    <name evidence="2" type="ORF">KC19_3G041500</name>
</gene>